<reference evidence="11" key="1">
    <citation type="submission" date="2023-06" db="EMBL/GenBank/DDBJ databases">
        <title>Genome-scale phylogeny and comparative genomics of the fungal order Sordariales.</title>
        <authorList>
            <consortium name="Lawrence Berkeley National Laboratory"/>
            <person name="Hensen N."/>
            <person name="Bonometti L."/>
            <person name="Westerberg I."/>
            <person name="Brannstrom I.O."/>
            <person name="Guillou S."/>
            <person name="Cros-Aarteil S."/>
            <person name="Calhoun S."/>
            <person name="Haridas S."/>
            <person name="Kuo A."/>
            <person name="Mondo S."/>
            <person name="Pangilinan J."/>
            <person name="Riley R."/>
            <person name="Labutti K."/>
            <person name="Andreopoulos B."/>
            <person name="Lipzen A."/>
            <person name="Chen C."/>
            <person name="Yanf M."/>
            <person name="Daum C."/>
            <person name="Ng V."/>
            <person name="Clum A."/>
            <person name="Steindorff A."/>
            <person name="Ohm R."/>
            <person name="Martin F."/>
            <person name="Silar P."/>
            <person name="Natvig D."/>
            <person name="Lalanne C."/>
            <person name="Gautier V."/>
            <person name="Ament-Velasquez S.L."/>
            <person name="Kruys A."/>
            <person name="Hutchinson M.I."/>
            <person name="Powell A.J."/>
            <person name="Barry K."/>
            <person name="Miller A.N."/>
            <person name="Grigoriev I.V."/>
            <person name="Debuchy R."/>
            <person name="Gladieux P."/>
            <person name="Thoren M.H."/>
            <person name="Johannesson H."/>
        </authorList>
    </citation>
    <scope>NUCLEOTIDE SEQUENCE</scope>
    <source>
        <strain evidence="11">CBS 540.89</strain>
    </source>
</reference>
<name>A0AA40DJU1_9PEZI</name>
<evidence type="ECO:0000313" key="12">
    <source>
        <dbReference type="Proteomes" id="UP001172159"/>
    </source>
</evidence>
<evidence type="ECO:0000256" key="1">
    <source>
        <dbReference type="ARBA" id="ARBA00004167"/>
    </source>
</evidence>
<dbReference type="GO" id="GO:0016020">
    <property type="term" value="C:membrane"/>
    <property type="evidence" value="ECO:0007669"/>
    <property type="project" value="UniProtKB-SubCell"/>
</dbReference>
<evidence type="ECO:0000256" key="7">
    <source>
        <dbReference type="ARBA" id="ARBA00023136"/>
    </source>
</evidence>
<gene>
    <name evidence="11" type="ORF">B0T21DRAFT_431076</name>
</gene>
<dbReference type="PANTHER" id="PTHR15549">
    <property type="entry name" value="PAIRED IMMUNOGLOBULIN-LIKE TYPE 2 RECEPTOR"/>
    <property type="match status" value="1"/>
</dbReference>
<dbReference type="GO" id="GO:0004714">
    <property type="term" value="F:transmembrane receptor protein tyrosine kinase activity"/>
    <property type="evidence" value="ECO:0007669"/>
    <property type="project" value="UniProtKB-EC"/>
</dbReference>
<evidence type="ECO:0000256" key="4">
    <source>
        <dbReference type="ARBA" id="ARBA00022692"/>
    </source>
</evidence>
<keyword evidence="3" id="KW-0808">Transferase</keyword>
<keyword evidence="12" id="KW-1185">Reference proteome</keyword>
<proteinExistence type="predicted"/>
<feature type="region of interest" description="Disordered" evidence="9">
    <location>
        <begin position="150"/>
        <end position="205"/>
    </location>
</feature>
<keyword evidence="5" id="KW-0418">Kinase</keyword>
<evidence type="ECO:0000313" key="11">
    <source>
        <dbReference type="EMBL" id="KAK0705800.1"/>
    </source>
</evidence>
<dbReference type="InterPro" id="IPR044912">
    <property type="entry name" value="Egfr_JX_dom"/>
</dbReference>
<dbReference type="InterPro" id="IPR051694">
    <property type="entry name" value="Immunoregulatory_rcpt-like"/>
</dbReference>
<evidence type="ECO:0000256" key="8">
    <source>
        <dbReference type="ARBA" id="ARBA00023137"/>
    </source>
</evidence>
<evidence type="ECO:0000256" key="9">
    <source>
        <dbReference type="SAM" id="MobiDB-lite"/>
    </source>
</evidence>
<protein>
    <recommendedName>
        <fullName evidence="2">receptor protein-tyrosine kinase</fullName>
        <ecNumber evidence="2">2.7.10.1</ecNumber>
    </recommendedName>
</protein>
<dbReference type="EC" id="2.7.10.1" evidence="2"/>
<keyword evidence="6 10" id="KW-1133">Transmembrane helix</keyword>
<feature type="compositionally biased region" description="Basic and acidic residues" evidence="9">
    <location>
        <begin position="195"/>
        <end position="205"/>
    </location>
</feature>
<dbReference type="Gene3D" id="6.10.250.2930">
    <property type="match status" value="1"/>
</dbReference>
<dbReference type="PANTHER" id="PTHR15549:SF33">
    <property type="entry name" value="MEMBRANE PROTEIN WSC4, PUTATIVE (AFU_ORTHOLOGUE AFUA_5G09020)-RELATED"/>
    <property type="match status" value="1"/>
</dbReference>
<keyword evidence="8" id="KW-0829">Tyrosine-protein kinase</keyword>
<keyword evidence="7 10" id="KW-0472">Membrane</keyword>
<evidence type="ECO:0000256" key="2">
    <source>
        <dbReference type="ARBA" id="ARBA00011902"/>
    </source>
</evidence>
<organism evidence="11 12">
    <name type="scientific">Apiosordaria backusii</name>
    <dbReference type="NCBI Taxonomy" id="314023"/>
    <lineage>
        <taxon>Eukaryota</taxon>
        <taxon>Fungi</taxon>
        <taxon>Dikarya</taxon>
        <taxon>Ascomycota</taxon>
        <taxon>Pezizomycotina</taxon>
        <taxon>Sordariomycetes</taxon>
        <taxon>Sordariomycetidae</taxon>
        <taxon>Sordariales</taxon>
        <taxon>Lasiosphaeriaceae</taxon>
        <taxon>Apiosordaria</taxon>
    </lineage>
</organism>
<evidence type="ECO:0000256" key="10">
    <source>
        <dbReference type="SAM" id="Phobius"/>
    </source>
</evidence>
<feature type="transmembrane region" description="Helical" evidence="10">
    <location>
        <begin position="64"/>
        <end position="87"/>
    </location>
</feature>
<dbReference type="EMBL" id="JAUKTV010000020">
    <property type="protein sequence ID" value="KAK0705800.1"/>
    <property type="molecule type" value="Genomic_DNA"/>
</dbReference>
<sequence>MLQRTLHCLGLLQHFNHHGRPFQTMIGCAGNPQQVRIHASPTSSGTATPGPVGRPLRRTPPMGVIVGAVVGGVVLLIIVIALIVFLCKRRKKKQRRRQQDQDYYDAIQPRDFALASPSSGLAFSERSGMQQSFPFDGTRSSMFKSVWGQDMSAPAPPTHNHPLNSPWPLSPYEGEPISPGTVPVEPPAEMHAQGKRRDNVYEMQT</sequence>
<comment type="subcellular location">
    <subcellularLocation>
        <location evidence="1">Membrane</location>
        <topology evidence="1">Single-pass membrane protein</topology>
    </subcellularLocation>
</comment>
<keyword evidence="4 10" id="KW-0812">Transmembrane</keyword>
<dbReference type="AlphaFoldDB" id="A0AA40DJU1"/>
<evidence type="ECO:0000256" key="3">
    <source>
        <dbReference type="ARBA" id="ARBA00022679"/>
    </source>
</evidence>
<evidence type="ECO:0000256" key="6">
    <source>
        <dbReference type="ARBA" id="ARBA00022989"/>
    </source>
</evidence>
<dbReference type="GO" id="GO:0071944">
    <property type="term" value="C:cell periphery"/>
    <property type="evidence" value="ECO:0007669"/>
    <property type="project" value="UniProtKB-ARBA"/>
</dbReference>
<accession>A0AA40DJU1</accession>
<comment type="caution">
    <text evidence="11">The sequence shown here is derived from an EMBL/GenBank/DDBJ whole genome shotgun (WGS) entry which is preliminary data.</text>
</comment>
<evidence type="ECO:0000256" key="5">
    <source>
        <dbReference type="ARBA" id="ARBA00022777"/>
    </source>
</evidence>
<dbReference type="Proteomes" id="UP001172159">
    <property type="component" value="Unassembled WGS sequence"/>
</dbReference>